<dbReference type="Proteomes" id="UP000006620">
    <property type="component" value="Chromosome"/>
</dbReference>
<proteinExistence type="predicted"/>
<protein>
    <submittedName>
        <fullName evidence="1">Uncharacterized protein</fullName>
    </submittedName>
</protein>
<evidence type="ECO:0000313" key="2">
    <source>
        <dbReference type="Proteomes" id="UP000006620"/>
    </source>
</evidence>
<reference evidence="1 2" key="2">
    <citation type="journal article" date="2013" name="Genome Announc.">
        <title>Genome Sequence of Growth-Improving Paenibacillus mucilaginosus Strain KNP414.</title>
        <authorList>
            <person name="Lu J.J."/>
            <person name="Wang J.F."/>
            <person name="Hu X.F."/>
        </authorList>
    </citation>
    <scope>NUCLEOTIDE SEQUENCE [LARGE SCALE GENOMIC DNA]</scope>
    <source>
        <strain evidence="1 2">KNP414</strain>
    </source>
</reference>
<evidence type="ECO:0000313" key="1">
    <source>
        <dbReference type="EMBL" id="AEI45267.1"/>
    </source>
</evidence>
<dbReference type="AlphaFoldDB" id="F8FCE8"/>
<organism evidence="1 2">
    <name type="scientific">Paenibacillus mucilaginosus (strain KNP414)</name>
    <dbReference type="NCBI Taxonomy" id="1036673"/>
    <lineage>
        <taxon>Bacteria</taxon>
        <taxon>Bacillati</taxon>
        <taxon>Bacillota</taxon>
        <taxon>Bacilli</taxon>
        <taxon>Bacillales</taxon>
        <taxon>Paenibacillaceae</taxon>
        <taxon>Paenibacillus</taxon>
    </lineage>
</organism>
<dbReference type="HOGENOM" id="CLU_3155715_0_0_9"/>
<dbReference type="KEGG" id="pms:KNP414_06748"/>
<gene>
    <name evidence="1" type="ordered locus">KNP414_06748</name>
</gene>
<sequence>MQDNFRNKERKAGLRTLFWRESSLLFVEMMKIKGQCEHILHLDKKYLT</sequence>
<reference evidence="2" key="1">
    <citation type="submission" date="2011-06" db="EMBL/GenBank/DDBJ databases">
        <title>Complete genome sequence of Paenibacillus mucilaginosus KNP414.</title>
        <authorList>
            <person name="Wang J."/>
            <person name="Hu S."/>
            <person name="Hu X."/>
            <person name="Zhang B."/>
            <person name="Dong D."/>
            <person name="Zhang S."/>
            <person name="Zhao K."/>
            <person name="Wu D."/>
        </authorList>
    </citation>
    <scope>NUCLEOTIDE SEQUENCE [LARGE SCALE GENOMIC DNA]</scope>
    <source>
        <strain evidence="2">KNP414</strain>
    </source>
</reference>
<name>F8FCE8_PAEMK</name>
<accession>F8FCE8</accession>
<dbReference type="EMBL" id="CP002869">
    <property type="protein sequence ID" value="AEI45267.1"/>
    <property type="molecule type" value="Genomic_DNA"/>
</dbReference>